<dbReference type="Gene3D" id="3.40.50.300">
    <property type="entry name" value="P-loop containing nucleotide triphosphate hydrolases"/>
    <property type="match status" value="1"/>
</dbReference>
<dbReference type="RefSeq" id="XP_030264503.1">
    <property type="nucleotide sequence ID" value="XM_030408643.1"/>
</dbReference>
<dbReference type="InterPro" id="IPR045058">
    <property type="entry name" value="GIMA/IAN/Toc"/>
</dbReference>
<accession>A0A671WF04</accession>
<evidence type="ECO:0000256" key="1">
    <source>
        <dbReference type="ARBA" id="ARBA00008535"/>
    </source>
</evidence>
<protein>
    <submittedName>
        <fullName evidence="5">GTPase IMAP family member 9-like</fullName>
    </submittedName>
</protein>
<dbReference type="Proteomes" id="UP000472265">
    <property type="component" value="Chromosome 23"/>
</dbReference>
<dbReference type="PANTHER" id="PTHR10903:SF170">
    <property type="entry name" value="GTPASE IMAP FAMILY MEMBER 7"/>
    <property type="match status" value="1"/>
</dbReference>
<feature type="domain" description="AIG1-type G" evidence="4">
    <location>
        <begin position="26"/>
        <end position="221"/>
    </location>
</feature>
<evidence type="ECO:0000259" key="4">
    <source>
        <dbReference type="PROSITE" id="PS51720"/>
    </source>
</evidence>
<dbReference type="Pfam" id="PF04548">
    <property type="entry name" value="AIG1"/>
    <property type="match status" value="1"/>
</dbReference>
<dbReference type="InParanoid" id="A0A671WF04"/>
<dbReference type="AlphaFoldDB" id="A0A671WF04"/>
<evidence type="ECO:0000256" key="2">
    <source>
        <dbReference type="ARBA" id="ARBA00022741"/>
    </source>
</evidence>
<dbReference type="FunFam" id="3.40.50.300:FF:000366">
    <property type="entry name" value="GTPase, IMAP family member 2"/>
    <property type="match status" value="1"/>
</dbReference>
<dbReference type="GO" id="GO:0005525">
    <property type="term" value="F:GTP binding"/>
    <property type="evidence" value="ECO:0007669"/>
    <property type="project" value="UniProtKB-KW"/>
</dbReference>
<dbReference type="SUPFAM" id="SSF52540">
    <property type="entry name" value="P-loop containing nucleoside triphosphate hydrolases"/>
    <property type="match status" value="1"/>
</dbReference>
<dbReference type="GeneTree" id="ENSGT01120000271858"/>
<dbReference type="InterPro" id="IPR027417">
    <property type="entry name" value="P-loop_NTPase"/>
</dbReference>
<keyword evidence="3" id="KW-0342">GTP-binding</keyword>
<comment type="similarity">
    <text evidence="1">Belongs to the TRAFAC class TrmE-Era-EngA-EngB-Septin-like GTPase superfamily. AIG1/Toc34/Toc159-like paraseptin GTPase family. IAN subfamily.</text>
</comment>
<keyword evidence="2" id="KW-0547">Nucleotide-binding</keyword>
<dbReference type="GeneID" id="115576167"/>
<sequence length="288" mass="32744">MTNYPRKHQTSCFHQTRMDSKHLPEKDHVRIVLLGKTGVGKSSAGNIILWRKAFHTDVSPSVTTKCQKAITEFNGQTLAIVETPGLFNTAKGLREVRTEITDCITWISPGPHVFLLVLRLGTFSRQDKKCLETFQKVFKDAKCYMIVLFTYGDQCEQGCDAFIKRHKDLKRFMEESCEAHHVFNNRAEDECQVNGLLQKINHTVQNNGGSCYSNKLIREIEPVFQEVMQRPEVKSASDPEHAATEYLEGWICKGLDTVVKKVPGLGDFLKKVEEVAYKCMPPEAFQSQ</sequence>
<dbReference type="InterPro" id="IPR006703">
    <property type="entry name" value="G_AIG1"/>
</dbReference>
<dbReference type="PROSITE" id="PS51720">
    <property type="entry name" value="G_AIG1"/>
    <property type="match status" value="1"/>
</dbReference>
<reference evidence="5" key="1">
    <citation type="submission" date="2021-04" db="EMBL/GenBank/DDBJ databases">
        <authorList>
            <consortium name="Wellcome Sanger Institute Data Sharing"/>
        </authorList>
    </citation>
    <scope>NUCLEOTIDE SEQUENCE [LARGE SCALE GENOMIC DNA]</scope>
</reference>
<organism evidence="5 6">
    <name type="scientific">Sparus aurata</name>
    <name type="common">Gilthead sea bream</name>
    <dbReference type="NCBI Taxonomy" id="8175"/>
    <lineage>
        <taxon>Eukaryota</taxon>
        <taxon>Metazoa</taxon>
        <taxon>Chordata</taxon>
        <taxon>Craniata</taxon>
        <taxon>Vertebrata</taxon>
        <taxon>Euteleostomi</taxon>
        <taxon>Actinopterygii</taxon>
        <taxon>Neopterygii</taxon>
        <taxon>Teleostei</taxon>
        <taxon>Neoteleostei</taxon>
        <taxon>Acanthomorphata</taxon>
        <taxon>Eupercaria</taxon>
        <taxon>Spariformes</taxon>
        <taxon>Sparidae</taxon>
        <taxon>Sparus</taxon>
    </lineage>
</organism>
<dbReference type="Ensembl" id="ENSSAUT00010039666.1">
    <property type="protein sequence ID" value="ENSSAUP00010037658.1"/>
    <property type="gene ID" value="ENSSAUG00010015910.1"/>
</dbReference>
<dbReference type="PANTHER" id="PTHR10903">
    <property type="entry name" value="GTPASE, IMAP FAMILY MEMBER-RELATED"/>
    <property type="match status" value="1"/>
</dbReference>
<reference evidence="5" key="2">
    <citation type="submission" date="2025-08" db="UniProtKB">
        <authorList>
            <consortium name="Ensembl"/>
        </authorList>
    </citation>
    <scope>IDENTIFICATION</scope>
</reference>
<dbReference type="OMA" id="NEMYEWA"/>
<gene>
    <name evidence="5" type="primary">LOC115576167</name>
</gene>
<evidence type="ECO:0000313" key="5">
    <source>
        <dbReference type="Ensembl" id="ENSSAUP00010037658.1"/>
    </source>
</evidence>
<keyword evidence="6" id="KW-1185">Reference proteome</keyword>
<name>A0A671WF04_SPAAU</name>
<evidence type="ECO:0000256" key="3">
    <source>
        <dbReference type="ARBA" id="ARBA00023134"/>
    </source>
</evidence>
<reference evidence="5" key="3">
    <citation type="submission" date="2025-09" db="UniProtKB">
        <authorList>
            <consortium name="Ensembl"/>
        </authorList>
    </citation>
    <scope>IDENTIFICATION</scope>
</reference>
<dbReference type="OrthoDB" id="8954335at2759"/>
<proteinExistence type="inferred from homology"/>
<evidence type="ECO:0000313" key="6">
    <source>
        <dbReference type="Proteomes" id="UP000472265"/>
    </source>
</evidence>